<dbReference type="PROSITE" id="PS51208">
    <property type="entry name" value="AUTOTRANSPORTER"/>
    <property type="match status" value="1"/>
</dbReference>
<dbReference type="NCBIfam" id="TIGR01414">
    <property type="entry name" value="autotrans_barl"/>
    <property type="match status" value="1"/>
</dbReference>
<evidence type="ECO:0000256" key="1">
    <source>
        <dbReference type="SAM" id="SignalP"/>
    </source>
</evidence>
<dbReference type="Proteomes" id="UP000233597">
    <property type="component" value="Unassembled WGS sequence"/>
</dbReference>
<feature type="domain" description="Autotransporter" evidence="2">
    <location>
        <begin position="543"/>
        <end position="822"/>
    </location>
</feature>
<organism evidence="3 4">
    <name type="scientific">Thalassospira marina</name>
    <dbReference type="NCBI Taxonomy" id="2048283"/>
    <lineage>
        <taxon>Bacteria</taxon>
        <taxon>Pseudomonadati</taxon>
        <taxon>Pseudomonadota</taxon>
        <taxon>Alphaproteobacteria</taxon>
        <taxon>Rhodospirillales</taxon>
        <taxon>Thalassospiraceae</taxon>
        <taxon>Thalassospira</taxon>
    </lineage>
</organism>
<comment type="caution">
    <text evidence="3">The sequence shown here is derived from an EMBL/GenBank/DDBJ whole genome shotgun (WGS) entry which is preliminary data.</text>
</comment>
<keyword evidence="1" id="KW-0732">Signal</keyword>
<protein>
    <recommendedName>
        <fullName evidence="2">Autotransporter domain-containing protein</fullName>
    </recommendedName>
</protein>
<dbReference type="InterPro" id="IPR006315">
    <property type="entry name" value="OM_autotransptr_brl_dom"/>
</dbReference>
<evidence type="ECO:0000313" key="3">
    <source>
        <dbReference type="EMBL" id="PKR56134.1"/>
    </source>
</evidence>
<accession>A0A2N3KZY7</accession>
<reference evidence="3 4" key="1">
    <citation type="submission" date="2017-09" db="EMBL/GenBank/DDBJ databases">
        <title>Biodiversity and function of Thalassospira species in the particle-attached aromatic-hydrocarbon-degrading consortia from the surface seawater of the South China Sea.</title>
        <authorList>
            <person name="Dong C."/>
            <person name="Liu R."/>
            <person name="Shao Z."/>
        </authorList>
    </citation>
    <scope>NUCLEOTIDE SEQUENCE [LARGE SCALE GENOMIC DNA]</scope>
    <source>
        <strain evidence="3 4">CSC1P2</strain>
    </source>
</reference>
<evidence type="ECO:0000313" key="4">
    <source>
        <dbReference type="Proteomes" id="UP000233597"/>
    </source>
</evidence>
<dbReference type="EMBL" id="NWTK01000001">
    <property type="protein sequence ID" value="PKR56134.1"/>
    <property type="molecule type" value="Genomic_DNA"/>
</dbReference>
<proteinExistence type="predicted"/>
<dbReference type="InterPro" id="IPR005546">
    <property type="entry name" value="Autotransporte_beta"/>
</dbReference>
<dbReference type="InterPro" id="IPR036709">
    <property type="entry name" value="Autotransporte_beta_dom_sf"/>
</dbReference>
<dbReference type="Gene3D" id="2.40.128.130">
    <property type="entry name" value="Autotransporter beta-domain"/>
    <property type="match status" value="1"/>
</dbReference>
<dbReference type="SMART" id="SM00869">
    <property type="entry name" value="Autotransporter"/>
    <property type="match status" value="1"/>
</dbReference>
<name>A0A2N3KZY7_9PROT</name>
<feature type="signal peptide" evidence="1">
    <location>
        <begin position="1"/>
        <end position="39"/>
    </location>
</feature>
<evidence type="ECO:0000259" key="2">
    <source>
        <dbReference type="PROSITE" id="PS51208"/>
    </source>
</evidence>
<dbReference type="AlphaFoldDB" id="A0A2N3KZY7"/>
<gene>
    <name evidence="3" type="ORF">COO20_02735</name>
</gene>
<dbReference type="OrthoDB" id="7354434at2"/>
<feature type="chain" id="PRO_5014917339" description="Autotransporter domain-containing protein" evidence="1">
    <location>
        <begin position="40"/>
        <end position="822"/>
    </location>
</feature>
<dbReference type="SUPFAM" id="SSF103515">
    <property type="entry name" value="Autotransporter"/>
    <property type="match status" value="1"/>
</dbReference>
<sequence length="822" mass="83360">MVMGHPHMNIRRRLACQASAVALTASLVTTFVPIVPAQADDYTITSPELAPYTIFSNDNLTITSTGSAPQVQATSVISSNLLNDGTIDNTSGVGFVLNSGTMGTISNNGLIQGSSNGAELKSGTVSSFVNAGTIKALGNAGLDLASGTSIDNLENLSTGLITGDSSGLQMNNASIGTLTNAGTISGSRYYGVFGYGTISKLDNSGLISGRTGIYTNGTIGALVNSGTITGSKYGIYKSGNSSTISAFDNSGLISGANAAIRIDSGAIGTIANTGTVQGDINIVTGDNIVFTGGSGGTIGTLTGYNSGSTGNINAGNVAFLSGAILLNDNVTASSGSGSVINSAELHVNSGVNITGNYIQKSAGSLVIGVSSASDYGKLVISGTAALNGTVTIVEISTGAISVGDSYTIVDATGSISGSFSSVSITGNSFTTIVSGTQYTVSITSGSSGSTPIWETAGNQAGQGSLGQALDTLSTQSEYGNLLTRIRVLSSEGQSHALQQLAPNITAGKMSNTLALSGPVTKAVEARQVAQHDFGASKGVAAGSPAATNGLWGQVLGGHSRLDGSATDGGYAANYGGFLIGVDHKPTANTSAGVAISWLNGKSKGSDASSGQSTDLNSYALTFYGKWRPDGQSLYFDSELGAAYDRFDQSRNIDVSGDVASAEYSGQHYNARLGAGYDIPLSEGTTLTPISTLRYSYVRSESYDETGAGVANLHVDSNNFDSLEGEIGARISQDIDTSFGAMTFDAKAAFVHDFTNSPVSVSASLGGVGFVSSSDKPAENGVRLGLGSTLFAEGGLSARLQYDGDFRSDYVSHSGMLMLRQAF</sequence>
<dbReference type="GO" id="GO:0019867">
    <property type="term" value="C:outer membrane"/>
    <property type="evidence" value="ECO:0007669"/>
    <property type="project" value="InterPro"/>
</dbReference>
<dbReference type="Pfam" id="PF03797">
    <property type="entry name" value="Autotransporter"/>
    <property type="match status" value="1"/>
</dbReference>